<dbReference type="InterPro" id="IPR029058">
    <property type="entry name" value="AB_hydrolase_fold"/>
</dbReference>
<dbReference type="Proteomes" id="UP000235786">
    <property type="component" value="Unassembled WGS sequence"/>
</dbReference>
<dbReference type="STRING" id="1149755.A0A2J6RI73"/>
<keyword evidence="4" id="KW-0443">Lipid metabolism</keyword>
<reference evidence="6 7" key="1">
    <citation type="submission" date="2016-04" db="EMBL/GenBank/DDBJ databases">
        <title>A degradative enzymes factory behind the ericoid mycorrhizal symbiosis.</title>
        <authorList>
            <consortium name="DOE Joint Genome Institute"/>
            <person name="Martino E."/>
            <person name="Morin E."/>
            <person name="Grelet G."/>
            <person name="Kuo A."/>
            <person name="Kohler A."/>
            <person name="Daghino S."/>
            <person name="Barry K."/>
            <person name="Choi C."/>
            <person name="Cichocki N."/>
            <person name="Clum A."/>
            <person name="Copeland A."/>
            <person name="Hainaut M."/>
            <person name="Haridas S."/>
            <person name="Labutti K."/>
            <person name="Lindquist E."/>
            <person name="Lipzen A."/>
            <person name="Khouja H.-R."/>
            <person name="Murat C."/>
            <person name="Ohm R."/>
            <person name="Olson A."/>
            <person name="Spatafora J."/>
            <person name="Veneault-Fourrey C."/>
            <person name="Henrissat B."/>
            <person name="Grigoriev I."/>
            <person name="Martin F."/>
            <person name="Perotto S."/>
        </authorList>
    </citation>
    <scope>NUCLEOTIDE SEQUENCE [LARGE SCALE GENOMIC DNA]</scope>
    <source>
        <strain evidence="6 7">F</strain>
    </source>
</reference>
<feature type="chain" id="PRO_5014407918" description="1-alkyl-2-acetylglycerophosphocholine esterase" evidence="5">
    <location>
        <begin position="21"/>
        <end position="378"/>
    </location>
</feature>
<evidence type="ECO:0000313" key="6">
    <source>
        <dbReference type="EMBL" id="PMD38197.1"/>
    </source>
</evidence>
<evidence type="ECO:0000313" key="7">
    <source>
        <dbReference type="Proteomes" id="UP000235786"/>
    </source>
</evidence>
<keyword evidence="5" id="KW-0732">Signal</keyword>
<evidence type="ECO:0000256" key="1">
    <source>
        <dbReference type="ARBA" id="ARBA00013201"/>
    </source>
</evidence>
<dbReference type="AlphaFoldDB" id="A0A2J6RI73"/>
<dbReference type="EC" id="3.1.1.47" evidence="1"/>
<name>A0A2J6RI73_HYAVF</name>
<dbReference type="EMBL" id="KZ613948">
    <property type="protein sequence ID" value="PMD38197.1"/>
    <property type="molecule type" value="Genomic_DNA"/>
</dbReference>
<keyword evidence="7" id="KW-1185">Reference proteome</keyword>
<proteinExistence type="predicted"/>
<feature type="signal peptide" evidence="5">
    <location>
        <begin position="1"/>
        <end position="20"/>
    </location>
</feature>
<dbReference type="SUPFAM" id="SSF53474">
    <property type="entry name" value="alpha/beta-Hydrolases"/>
    <property type="match status" value="1"/>
</dbReference>
<accession>A0A2J6RI73</accession>
<evidence type="ECO:0000256" key="3">
    <source>
        <dbReference type="ARBA" id="ARBA00022963"/>
    </source>
</evidence>
<evidence type="ECO:0000256" key="4">
    <source>
        <dbReference type="ARBA" id="ARBA00023098"/>
    </source>
</evidence>
<dbReference type="GO" id="GO:0016042">
    <property type="term" value="P:lipid catabolic process"/>
    <property type="evidence" value="ECO:0007669"/>
    <property type="project" value="UniProtKB-KW"/>
</dbReference>
<dbReference type="GO" id="GO:0003847">
    <property type="term" value="F:1-alkyl-2-acetylglycerophosphocholine esterase activity"/>
    <property type="evidence" value="ECO:0007669"/>
    <property type="project" value="UniProtKB-EC"/>
</dbReference>
<evidence type="ECO:0000256" key="5">
    <source>
        <dbReference type="SAM" id="SignalP"/>
    </source>
</evidence>
<gene>
    <name evidence="6" type="ORF">L207DRAFT_514121</name>
</gene>
<dbReference type="Pfam" id="PF03403">
    <property type="entry name" value="PAF-AH_p_II"/>
    <property type="match status" value="2"/>
</dbReference>
<evidence type="ECO:0000256" key="2">
    <source>
        <dbReference type="ARBA" id="ARBA00022801"/>
    </source>
</evidence>
<protein>
    <recommendedName>
        <fullName evidence="1">1-alkyl-2-acetylglycerophosphocholine esterase</fullName>
        <ecNumber evidence="1">3.1.1.47</ecNumber>
    </recommendedName>
</protein>
<dbReference type="PANTHER" id="PTHR10272:SF14">
    <property type="entry name" value="PAF ACETYLHYDROLASE FAMILY PROTEIN"/>
    <property type="match status" value="1"/>
</dbReference>
<dbReference type="PANTHER" id="PTHR10272">
    <property type="entry name" value="PLATELET-ACTIVATING FACTOR ACETYLHYDROLASE"/>
    <property type="match status" value="1"/>
</dbReference>
<keyword evidence="3" id="KW-0442">Lipid degradation</keyword>
<sequence length="378" mass="41150">MMTSPIKLCLYMALVRFAIAVVSFPPPTGPYNTTLLITELTDEARLDPFAPTKQPRRLMISVFHPISPAECSPHLVPDFDPITAAFEDAALAPYGVQPGTFELLDLQVCQSRANPRHLATTQSHPLILFSTELDGTRLWYNAMAQQLASAGYTVVTIDHPYDASIVTFPDNSTILAVNISTEAQVLLDLDTRVQDVSFVLDQFSEPSTAAKIIPGLPCALDVAHTGIIGHSLGGATAATAILRDPRFVAGINLDGSFWGDVIEKGLDKPFLMFAHEGKIDPTWESIWPNLKSWKRELMLAGSQHNTFTDLPDIVDVLGVGGSLPPEATDMLGTIDGARAFEVITTYVEAFFNFVMTGKDSTLLDKPSEDFPEVTFVSP</sequence>
<organism evidence="6 7">
    <name type="scientific">Hyaloscypha variabilis (strain UAMH 11265 / GT02V1 / F)</name>
    <name type="common">Meliniomyces variabilis</name>
    <dbReference type="NCBI Taxonomy" id="1149755"/>
    <lineage>
        <taxon>Eukaryota</taxon>
        <taxon>Fungi</taxon>
        <taxon>Dikarya</taxon>
        <taxon>Ascomycota</taxon>
        <taxon>Pezizomycotina</taxon>
        <taxon>Leotiomycetes</taxon>
        <taxon>Helotiales</taxon>
        <taxon>Hyaloscyphaceae</taxon>
        <taxon>Hyaloscypha</taxon>
        <taxon>Hyaloscypha variabilis</taxon>
    </lineage>
</organism>
<dbReference type="OrthoDB" id="2363873at2759"/>
<dbReference type="Gene3D" id="3.40.50.1820">
    <property type="entry name" value="alpha/beta hydrolase"/>
    <property type="match status" value="1"/>
</dbReference>
<keyword evidence="2 6" id="KW-0378">Hydrolase</keyword>